<evidence type="ECO:0000256" key="1">
    <source>
        <dbReference type="ARBA" id="ARBA00010062"/>
    </source>
</evidence>
<dbReference type="PANTHER" id="PTHR30483">
    <property type="entry name" value="LEUCINE-SPECIFIC-BINDING PROTEIN"/>
    <property type="match status" value="1"/>
</dbReference>
<keyword evidence="2 3" id="KW-0732">Signal</keyword>
<sequence length="374" mass="39754">MKTMMKNLTAIIAVAATGLGAASSSMAAPVVIGVPLATTGIYAFAGALQRNGLELALEELKASGNDNLKIIIEDTQSERNQAITLSNRLAQRDNAALIIGLTSTVETLAAAPISTENKLPFLSPASGNVTTAGEYIFKVIATPATIMLPVADYIAKRGDIKSVIYVFNRDNESYVAQKDAVKNHLESQGIKTISEEGVLGSDTDFLALATKLASRNADAIVLASTPELSANVIIQSRQAGIDPKTLFVGTPSMASPQFLKVGGKAVEGTVYVSDYFIGGDSDLNKKFVESYRARYKEDPDMWAAVGYTEMQLAAEAVRLAGDNPDRASLTQALGKIKDFPVVLGNGNFSINDQRLPEYGGFVLQIKDGKQVLVD</sequence>
<evidence type="ECO:0000256" key="2">
    <source>
        <dbReference type="ARBA" id="ARBA00022729"/>
    </source>
</evidence>
<dbReference type="InterPro" id="IPR028081">
    <property type="entry name" value="Leu-bd"/>
</dbReference>
<dbReference type="EMBL" id="JAJHNU010000001">
    <property type="protein sequence ID" value="MDN4120035.1"/>
    <property type="molecule type" value="Genomic_DNA"/>
</dbReference>
<gene>
    <name evidence="5" type="ORF">LMS43_01905</name>
</gene>
<dbReference type="PANTHER" id="PTHR30483:SF6">
    <property type="entry name" value="PERIPLASMIC BINDING PROTEIN OF ABC TRANSPORTER FOR NATURAL AMINO ACIDS"/>
    <property type="match status" value="1"/>
</dbReference>
<comment type="similarity">
    <text evidence="1">Belongs to the leucine-binding protein family.</text>
</comment>
<reference evidence="5" key="1">
    <citation type="submission" date="2021-11" db="EMBL/GenBank/DDBJ databases">
        <title>Draft genome sequence of Alcaligenes endophyticus type strain CCUG 75668T.</title>
        <authorList>
            <person name="Salva-Serra F."/>
            <person name="Duran R.E."/>
            <person name="Seeger M."/>
            <person name="Moore E.R.B."/>
            <person name="Jaen-Luchoro D."/>
        </authorList>
    </citation>
    <scope>NUCLEOTIDE SEQUENCE</scope>
    <source>
        <strain evidence="5">CCUG 75668</strain>
    </source>
</reference>
<accession>A0ABT8EFT3</accession>
<dbReference type="Gene3D" id="3.40.50.2300">
    <property type="match status" value="2"/>
</dbReference>
<name>A0ABT8EFT3_9BURK</name>
<evidence type="ECO:0000313" key="5">
    <source>
        <dbReference type="EMBL" id="MDN4120035.1"/>
    </source>
</evidence>
<dbReference type="Proteomes" id="UP001168613">
    <property type="component" value="Unassembled WGS sequence"/>
</dbReference>
<dbReference type="RefSeq" id="WP_266122629.1">
    <property type="nucleotide sequence ID" value="NZ_JAJHNU010000001.1"/>
</dbReference>
<dbReference type="InterPro" id="IPR051010">
    <property type="entry name" value="BCAA_transport"/>
</dbReference>
<proteinExistence type="inferred from homology"/>
<keyword evidence="6" id="KW-1185">Reference proteome</keyword>
<feature type="signal peptide" evidence="3">
    <location>
        <begin position="1"/>
        <end position="27"/>
    </location>
</feature>
<evidence type="ECO:0000259" key="4">
    <source>
        <dbReference type="Pfam" id="PF13458"/>
    </source>
</evidence>
<evidence type="ECO:0000313" key="6">
    <source>
        <dbReference type="Proteomes" id="UP001168613"/>
    </source>
</evidence>
<evidence type="ECO:0000256" key="3">
    <source>
        <dbReference type="SAM" id="SignalP"/>
    </source>
</evidence>
<dbReference type="InterPro" id="IPR028082">
    <property type="entry name" value="Peripla_BP_I"/>
</dbReference>
<feature type="chain" id="PRO_5046037779" evidence="3">
    <location>
        <begin position="28"/>
        <end position="374"/>
    </location>
</feature>
<dbReference type="SUPFAM" id="SSF53822">
    <property type="entry name" value="Periplasmic binding protein-like I"/>
    <property type="match status" value="1"/>
</dbReference>
<organism evidence="5 6">
    <name type="scientific">Alcaligenes endophyticus</name>
    <dbReference type="NCBI Taxonomy" id="1929088"/>
    <lineage>
        <taxon>Bacteria</taxon>
        <taxon>Pseudomonadati</taxon>
        <taxon>Pseudomonadota</taxon>
        <taxon>Betaproteobacteria</taxon>
        <taxon>Burkholderiales</taxon>
        <taxon>Alcaligenaceae</taxon>
        <taxon>Alcaligenes</taxon>
    </lineage>
</organism>
<feature type="domain" description="Leucine-binding protein" evidence="4">
    <location>
        <begin position="29"/>
        <end position="368"/>
    </location>
</feature>
<comment type="caution">
    <text evidence="5">The sequence shown here is derived from an EMBL/GenBank/DDBJ whole genome shotgun (WGS) entry which is preliminary data.</text>
</comment>
<protein>
    <submittedName>
        <fullName evidence="5">ABC transporter substrate-binding protein</fullName>
    </submittedName>
</protein>
<dbReference type="Pfam" id="PF13458">
    <property type="entry name" value="Peripla_BP_6"/>
    <property type="match status" value="1"/>
</dbReference>